<keyword evidence="2" id="KW-0812">Transmembrane</keyword>
<dbReference type="InterPro" id="IPR000537">
    <property type="entry name" value="UbiA_prenyltransferase"/>
</dbReference>
<name>A0ABT9L190_9ACTN</name>
<feature type="region of interest" description="Disordered" evidence="5">
    <location>
        <begin position="226"/>
        <end position="247"/>
    </location>
</feature>
<dbReference type="PANTHER" id="PTHR42723:SF1">
    <property type="entry name" value="CHLOROPHYLL SYNTHASE, CHLOROPLASTIC"/>
    <property type="match status" value="1"/>
</dbReference>
<protein>
    <submittedName>
        <fullName evidence="6">4-hydroxybenzoate polyprenyltransferase</fullName>
        <ecNumber evidence="6">2.5.1.39</ecNumber>
    </submittedName>
</protein>
<dbReference type="InterPro" id="IPR044878">
    <property type="entry name" value="UbiA_sf"/>
</dbReference>
<comment type="caution">
    <text evidence="6">The sequence shown here is derived from an EMBL/GenBank/DDBJ whole genome shotgun (WGS) entry which is preliminary data.</text>
</comment>
<evidence type="ECO:0000256" key="5">
    <source>
        <dbReference type="SAM" id="MobiDB-lite"/>
    </source>
</evidence>
<proteinExistence type="predicted"/>
<keyword evidence="3" id="KW-1133">Transmembrane helix</keyword>
<keyword evidence="7" id="KW-1185">Reference proteome</keyword>
<dbReference type="EMBL" id="JAURUE010000002">
    <property type="protein sequence ID" value="MDP9614439.1"/>
    <property type="molecule type" value="Genomic_DNA"/>
</dbReference>
<gene>
    <name evidence="6" type="ORF">JOF35_006777</name>
</gene>
<dbReference type="Gene3D" id="1.10.357.140">
    <property type="entry name" value="UbiA prenyltransferase"/>
    <property type="match status" value="1"/>
</dbReference>
<evidence type="ECO:0000256" key="4">
    <source>
        <dbReference type="ARBA" id="ARBA00023136"/>
    </source>
</evidence>
<evidence type="ECO:0000256" key="3">
    <source>
        <dbReference type="ARBA" id="ARBA00022989"/>
    </source>
</evidence>
<evidence type="ECO:0000256" key="2">
    <source>
        <dbReference type="ARBA" id="ARBA00022692"/>
    </source>
</evidence>
<dbReference type="Pfam" id="PF01040">
    <property type="entry name" value="UbiA"/>
    <property type="match status" value="1"/>
</dbReference>
<evidence type="ECO:0000256" key="1">
    <source>
        <dbReference type="ARBA" id="ARBA00004141"/>
    </source>
</evidence>
<dbReference type="InterPro" id="IPR050475">
    <property type="entry name" value="Prenyltransferase_related"/>
</dbReference>
<evidence type="ECO:0000313" key="6">
    <source>
        <dbReference type="EMBL" id="MDP9614439.1"/>
    </source>
</evidence>
<keyword evidence="4" id="KW-0472">Membrane</keyword>
<dbReference type="RefSeq" id="WP_252370190.1">
    <property type="nucleotide sequence ID" value="NZ_JAURUE010000002.1"/>
</dbReference>
<dbReference type="GO" id="GO:0008412">
    <property type="term" value="F:4-hydroxybenzoate polyprenyltransferase activity"/>
    <property type="evidence" value="ECO:0007669"/>
    <property type="project" value="UniProtKB-EC"/>
</dbReference>
<organism evidence="6 7">
    <name type="scientific">Streptomyces demainii</name>
    <dbReference type="NCBI Taxonomy" id="588122"/>
    <lineage>
        <taxon>Bacteria</taxon>
        <taxon>Bacillati</taxon>
        <taxon>Actinomycetota</taxon>
        <taxon>Actinomycetes</taxon>
        <taxon>Kitasatosporales</taxon>
        <taxon>Streptomycetaceae</taxon>
        <taxon>Streptomyces</taxon>
    </lineage>
</organism>
<reference evidence="6 7" key="1">
    <citation type="submission" date="2023-07" db="EMBL/GenBank/DDBJ databases">
        <title>Sequencing the genomes of 1000 actinobacteria strains.</title>
        <authorList>
            <person name="Klenk H.-P."/>
        </authorList>
    </citation>
    <scope>NUCLEOTIDE SEQUENCE [LARGE SCALE GENOMIC DNA]</scope>
    <source>
        <strain evidence="6 7">DSM 41600</strain>
    </source>
</reference>
<comment type="subcellular location">
    <subcellularLocation>
        <location evidence="1">Membrane</location>
        <topology evidence="1">Multi-pass membrane protein</topology>
    </subcellularLocation>
</comment>
<feature type="region of interest" description="Disordered" evidence="5">
    <location>
        <begin position="313"/>
        <end position="351"/>
    </location>
</feature>
<sequence length="437" mass="42790">MPGDALAGAAAVGRGPNRGTALAVCASLCLYEAGMALNDWADRDIDAIERPGRPLPSGRIAPAAALAAATGLTAAGLACAAAAGRPALATATALAGTVWAYDLGLKNTLAGPPTMAATRALDLLLGAAATAPRPAAVGSAGGAPRLAAVRTTPAALRPAAVASAPVTPRPAGVRSALRPALRPAVLLGAHTLAVTAVSRREAVGGSSAAPLAALAVGTAIAWTATRRPSRPANPAARRPFPRAGDGGAVNRPAVVAAAPGATARERGPAAGAAVGRGLVRVLSRGARPWRGGPPRRLAGAALAGVATGAERHAAATARTGRGGPPAGWPARRPVPGPARRPAPDVGAGHRTRPVSRVAAVAGAVLAGGYAATIARPLAHAALNPSPYLLQRAVGSGIRAVIPLQAVLASRAGAHRTAAGLLALMPVARRLSRKVSAT</sequence>
<keyword evidence="6" id="KW-0808">Transferase</keyword>
<dbReference type="PANTHER" id="PTHR42723">
    <property type="entry name" value="CHLOROPHYLL SYNTHASE"/>
    <property type="match status" value="1"/>
</dbReference>
<evidence type="ECO:0000313" key="7">
    <source>
        <dbReference type="Proteomes" id="UP001234880"/>
    </source>
</evidence>
<accession>A0ABT9L190</accession>
<dbReference type="EC" id="2.5.1.39" evidence="6"/>
<dbReference type="Proteomes" id="UP001234880">
    <property type="component" value="Unassembled WGS sequence"/>
</dbReference>